<dbReference type="InterPro" id="IPR017867">
    <property type="entry name" value="Tyr_phospatase_low_mol_wt"/>
</dbReference>
<dbReference type="PRINTS" id="PR00719">
    <property type="entry name" value="LMWPTPASE"/>
</dbReference>
<dbReference type="GO" id="GO:0004725">
    <property type="term" value="F:protein tyrosine phosphatase activity"/>
    <property type="evidence" value="ECO:0007669"/>
    <property type="project" value="InterPro"/>
</dbReference>
<dbReference type="EMBL" id="CP066681">
    <property type="protein sequence ID" value="QQG35144.1"/>
    <property type="molecule type" value="Genomic_DNA"/>
</dbReference>
<evidence type="ECO:0000256" key="3">
    <source>
        <dbReference type="ARBA" id="ARBA00022912"/>
    </source>
</evidence>
<dbReference type="InterPro" id="IPR036196">
    <property type="entry name" value="Ptyr_pPase_sf"/>
</dbReference>
<dbReference type="Gene3D" id="3.40.50.2300">
    <property type="match status" value="1"/>
</dbReference>
<dbReference type="FunFam" id="3.40.50.2300:FF:000113">
    <property type="entry name" value="Low molecular weight protein-tyrosine-phosphatase"/>
    <property type="match status" value="1"/>
</dbReference>
<dbReference type="CDD" id="cd16343">
    <property type="entry name" value="LMWPTP"/>
    <property type="match status" value="1"/>
</dbReference>
<dbReference type="PANTHER" id="PTHR47439:SF1">
    <property type="entry name" value="ACID PHOSPHATASE"/>
    <property type="match status" value="1"/>
</dbReference>
<dbReference type="InterPro" id="IPR023485">
    <property type="entry name" value="Ptyr_pPase"/>
</dbReference>
<evidence type="ECO:0000313" key="7">
    <source>
        <dbReference type="Proteomes" id="UP000595362"/>
    </source>
</evidence>
<sequence length="165" mass="18301">MSQKKPLSVLFVCTGNICRSPTAEGIFRALVRKTGVEERFLIDSAGTGGWHHGEAPDPRSIKTATKRGVDISSLRARALRNEDYNCFNYLIAMDRTHLAHMQRNRPPSASGHVSLLLSYAGAEGHQDVPDPYYGSSEDFERVYDLIEAGACGLLDFIMIEQGERE</sequence>
<feature type="active site" description="Proton donor" evidence="4">
    <location>
        <position position="130"/>
    </location>
</feature>
<evidence type="ECO:0000256" key="4">
    <source>
        <dbReference type="PIRSR" id="PIRSR617867-1"/>
    </source>
</evidence>
<protein>
    <submittedName>
        <fullName evidence="6">Low molecular weight phosphotyrosine protein phosphatase</fullName>
    </submittedName>
</protein>
<evidence type="ECO:0000313" key="6">
    <source>
        <dbReference type="EMBL" id="QQG35144.1"/>
    </source>
</evidence>
<feature type="domain" description="Phosphotyrosine protein phosphatase I" evidence="5">
    <location>
        <begin position="7"/>
        <end position="156"/>
    </location>
</feature>
<organism evidence="6 7">
    <name type="scientific">Micavibrio aeruginosavorus</name>
    <dbReference type="NCBI Taxonomy" id="349221"/>
    <lineage>
        <taxon>Bacteria</taxon>
        <taxon>Pseudomonadati</taxon>
        <taxon>Bdellovibrionota</taxon>
        <taxon>Bdellovibrionia</taxon>
        <taxon>Bdellovibrionales</taxon>
        <taxon>Pseudobdellovibrionaceae</taxon>
        <taxon>Micavibrio</taxon>
    </lineage>
</organism>
<reference evidence="6 7" key="1">
    <citation type="submission" date="2020-07" db="EMBL/GenBank/DDBJ databases">
        <title>Huge and variable diversity of episymbiotic CPR bacteria and DPANN archaea in groundwater ecosystems.</title>
        <authorList>
            <person name="He C.Y."/>
            <person name="Keren R."/>
            <person name="Whittaker M."/>
            <person name="Farag I.F."/>
            <person name="Doudna J."/>
            <person name="Cate J.H.D."/>
            <person name="Banfield J.F."/>
        </authorList>
    </citation>
    <scope>NUCLEOTIDE SEQUENCE [LARGE SCALE GENOMIC DNA]</scope>
    <source>
        <strain evidence="6">NC_groundwater_70_Ag_B-0.1um_54_66</strain>
    </source>
</reference>
<dbReference type="PANTHER" id="PTHR47439">
    <property type="entry name" value="LOW MOLECULAR WEIGHT PHOSPHOTYROSINE PROTEIN PHOSPHATASE-RELATED"/>
    <property type="match status" value="1"/>
</dbReference>
<dbReference type="AlphaFoldDB" id="A0A7T5R086"/>
<proteinExistence type="inferred from homology"/>
<dbReference type="SMART" id="SM00226">
    <property type="entry name" value="LMWPc"/>
    <property type="match status" value="1"/>
</dbReference>
<evidence type="ECO:0000256" key="2">
    <source>
        <dbReference type="ARBA" id="ARBA00022801"/>
    </source>
</evidence>
<accession>A0A7T5R086</accession>
<comment type="similarity">
    <text evidence="1">Belongs to the low molecular weight phosphotyrosine protein phosphatase family.</text>
</comment>
<keyword evidence="3" id="KW-0904">Protein phosphatase</keyword>
<keyword evidence="2" id="KW-0378">Hydrolase</keyword>
<dbReference type="Pfam" id="PF01451">
    <property type="entry name" value="LMWPc"/>
    <property type="match status" value="1"/>
</dbReference>
<evidence type="ECO:0000259" key="5">
    <source>
        <dbReference type="SMART" id="SM00226"/>
    </source>
</evidence>
<feature type="active site" description="Nucleophile" evidence="4">
    <location>
        <position position="13"/>
    </location>
</feature>
<feature type="active site" evidence="4">
    <location>
        <position position="19"/>
    </location>
</feature>
<dbReference type="InterPro" id="IPR052995">
    <property type="entry name" value="LMW-PTP"/>
</dbReference>
<dbReference type="Proteomes" id="UP000595362">
    <property type="component" value="Chromosome"/>
</dbReference>
<evidence type="ECO:0000256" key="1">
    <source>
        <dbReference type="ARBA" id="ARBA00011063"/>
    </source>
</evidence>
<dbReference type="SUPFAM" id="SSF52788">
    <property type="entry name" value="Phosphotyrosine protein phosphatases I"/>
    <property type="match status" value="1"/>
</dbReference>
<name>A0A7T5R086_9BACT</name>
<gene>
    <name evidence="6" type="ORF">HYS17_06100</name>
</gene>